<evidence type="ECO:0000313" key="1">
    <source>
        <dbReference type="EMBL" id="TQF06136.1"/>
    </source>
</evidence>
<dbReference type="PANTHER" id="PTHR30528:SF0">
    <property type="entry name" value="CYTOPLASMIC PROTEIN"/>
    <property type="match status" value="1"/>
</dbReference>
<dbReference type="OrthoDB" id="9787207at2"/>
<protein>
    <submittedName>
        <fullName evidence="1">Winged helix-turn-helix domain-containing protein</fullName>
    </submittedName>
</protein>
<comment type="caution">
    <text evidence="1">The sequence shown here is derived from an EMBL/GenBank/DDBJ whole genome shotgun (WGS) entry which is preliminary data.</text>
</comment>
<name>A0A540WAV3_9ACTN</name>
<dbReference type="EMBL" id="VIGB01000003">
    <property type="protein sequence ID" value="TQF06136.1"/>
    <property type="molecule type" value="Genomic_DNA"/>
</dbReference>
<dbReference type="Pfam" id="PF06224">
    <property type="entry name" value="AlkZ-like"/>
    <property type="match status" value="1"/>
</dbReference>
<gene>
    <name evidence="1" type="ORF">E6W39_32845</name>
</gene>
<dbReference type="Proteomes" id="UP000319103">
    <property type="component" value="Unassembled WGS sequence"/>
</dbReference>
<organism evidence="1 2">
    <name type="scientific">Kitasatospora acidiphila</name>
    <dbReference type="NCBI Taxonomy" id="2567942"/>
    <lineage>
        <taxon>Bacteria</taxon>
        <taxon>Bacillati</taxon>
        <taxon>Actinomycetota</taxon>
        <taxon>Actinomycetes</taxon>
        <taxon>Kitasatosporales</taxon>
        <taxon>Streptomycetaceae</taxon>
        <taxon>Kitasatospora</taxon>
    </lineage>
</organism>
<accession>A0A540WAV3</accession>
<keyword evidence="2" id="KW-1185">Reference proteome</keyword>
<dbReference type="AlphaFoldDB" id="A0A540WAV3"/>
<dbReference type="PANTHER" id="PTHR30528">
    <property type="entry name" value="CYTOPLASMIC PROTEIN"/>
    <property type="match status" value="1"/>
</dbReference>
<evidence type="ECO:0000313" key="2">
    <source>
        <dbReference type="Proteomes" id="UP000319103"/>
    </source>
</evidence>
<proteinExistence type="predicted"/>
<reference evidence="1 2" key="1">
    <citation type="submission" date="2019-06" db="EMBL/GenBank/DDBJ databases">
        <title>Description of Kitasatospora acidophila sp. nov. isolated from pine grove soil, and reclassification of Streptomyces novaecaesareae to Kitasatospora novaeceasareae comb. nov.</title>
        <authorList>
            <person name="Kim M.J."/>
        </authorList>
    </citation>
    <scope>NUCLEOTIDE SEQUENCE [LARGE SCALE GENOMIC DNA]</scope>
    <source>
        <strain evidence="1 2">MMS16-CNU292</strain>
    </source>
</reference>
<sequence length="412" mass="46274">MTPSVVAVSQAQARRLAISRQLLSGARPPAGAEGVRAVCRSLRFLQLDPISVVARSHELVLWSRLGAQGVAAFDEVCWRDRWLFEYWAHAAAIVLSEDYPQHRVVMDAYPQRGGEKIDAWIAANDRLRRHVLDHLGEGEPLPTDAFEDCAVVDWPSSGWTNGRNVERMLGFLWRQGKVMIAARAGGRRLWGLPDACLPPDVVREPLAPRAMVTAAVEHSLRARGLARALDVKQYFLPDQYVDLPGVLDELTKQGRIQPVRIEGAPASETWYVHADSLSRLEAIRVGDWEGRTALLSPFDNMINDRRLTGRLWSFDFRNEMYVPKAQRKFGYYVLPVLHGDQLVGRVAPRIDRRRRVLAIEGLWLEPEVKPTAALRRAITAELTDLAAFAGADAVEFGDRDTVPDRWRSTLLG</sequence>
<dbReference type="InterPro" id="IPR009351">
    <property type="entry name" value="AlkZ-like"/>
</dbReference>